<evidence type="ECO:0000256" key="4">
    <source>
        <dbReference type="ARBA" id="ARBA00022801"/>
    </source>
</evidence>
<dbReference type="Pfam" id="PF01979">
    <property type="entry name" value="Amidohydro_1"/>
    <property type="match status" value="1"/>
</dbReference>
<keyword evidence="4" id="KW-0378">Hydrolase</keyword>
<evidence type="ECO:0000256" key="3">
    <source>
        <dbReference type="ARBA" id="ARBA00012680"/>
    </source>
</evidence>
<evidence type="ECO:0000256" key="1">
    <source>
        <dbReference type="ARBA" id="ARBA00000644"/>
    </source>
</evidence>
<dbReference type="EC" id="3.5.99.6" evidence="3"/>
<dbReference type="STRING" id="1081102.A0A162MAU7"/>
<evidence type="ECO:0000256" key="2">
    <source>
        <dbReference type="ARBA" id="ARBA00005526"/>
    </source>
</evidence>
<accession>A0A162MAU7</accession>
<dbReference type="AlphaFoldDB" id="A0A162MAU7"/>
<name>A0A162MAU7_9HYPO</name>
<dbReference type="GO" id="GO:0006043">
    <property type="term" value="P:glucosamine catabolic process"/>
    <property type="evidence" value="ECO:0007669"/>
    <property type="project" value="TreeGrafter"/>
</dbReference>
<protein>
    <recommendedName>
        <fullName evidence="3">glucosamine-6-phosphate deaminase</fullName>
        <ecNumber evidence="3">3.5.99.6</ecNumber>
    </recommendedName>
</protein>
<dbReference type="GO" id="GO:0005975">
    <property type="term" value="P:carbohydrate metabolic process"/>
    <property type="evidence" value="ECO:0007669"/>
    <property type="project" value="InterPro"/>
</dbReference>
<gene>
    <name evidence="8" type="ORF">SPI_09418</name>
</gene>
<sequence>MASIVRLTNCVLASDGVEKAGDLYLCETTGKIVAAPEPSSEAVSVTTVDLGGRLVSPGLIDVQLNGCCGLNFSEEPPDDGAAGADYVETVREALVGLLATGVTSFLPTLTTSKREMFQKAIPLYVPNGHRRDPSLGSESLGIHCEGPFISQAKKGAHDPARLQTPTAGAQTIEDFYGPEHFVAPTNKTPGNSRVPAAIRKITVAPELPGMLDAMADLVRRHGTIVSMGHSAASYEQGLAGLRAGATMLTHTFNAMQPFLHRSPGLVGLLGAPLADLTSSTTDRLSTPLQRPFFGLIADEIHLHPAVARTAWAVHEDGCIITTDGTAATGLDLPDGLHVWRQGQRRVIKTGRKLQLEGTDTIAGGTTTLVQCVSNLIRWTGIHPARALRTVTSNPARFLGIADVKGTLEPGADADLVVLSWEDIQGRMELRVGQVWKFGKRIISSDTHFLYGQERINNARPSPEKPFVLGLPTGSSPLTTYQVLIEMHRKGLVSFRHVVTFNMGPYCVDQDEYVGLPRGHPQSYRRFMYDNFFDHIDVLPQNIHLLDGNAADLEAECRAYEDAIARAGGIDLFLGGMGPDGHIAFNEPGSSLRSRTRVKTLADDTIAANARFFGNDASKVPRHALTVGVQTVMDAREVLVIVTGVQKAAALKKCVEEGVNHMWTLSCLQMHPKATVVVDDDATMELQVKTVRYFKSIEQPPRAASATAACPCGPRQAAPVDPAPTRAPEILTMEPKQSGKSIPARDLLSSYGGLPPSRELSRSRTPDLIPDSMQSRIVLPSY</sequence>
<evidence type="ECO:0000259" key="7">
    <source>
        <dbReference type="Pfam" id="PF01979"/>
    </source>
</evidence>
<dbReference type="InterPro" id="IPR006680">
    <property type="entry name" value="Amidohydro-rel"/>
</dbReference>
<dbReference type="Gene3D" id="3.20.20.140">
    <property type="entry name" value="Metal-dependent hydrolases"/>
    <property type="match status" value="1"/>
</dbReference>
<dbReference type="SUPFAM" id="SSF51338">
    <property type="entry name" value="Composite domain of metallo-dependent hydrolases"/>
    <property type="match status" value="1"/>
</dbReference>
<dbReference type="PANTHER" id="PTHR11280">
    <property type="entry name" value="GLUCOSAMINE-6-PHOSPHATE ISOMERASE"/>
    <property type="match status" value="1"/>
</dbReference>
<dbReference type="OrthoDB" id="10264777at2759"/>
<dbReference type="PANTHER" id="PTHR11280:SF5">
    <property type="entry name" value="GLUCOSAMINE-6-PHOSPHATE ISOMERASE"/>
    <property type="match status" value="1"/>
</dbReference>
<keyword evidence="8" id="KW-0413">Isomerase</keyword>
<comment type="catalytic activity">
    <reaction evidence="1">
        <text>alpha-D-glucosamine 6-phosphate + H2O = beta-D-fructose 6-phosphate + NH4(+)</text>
        <dbReference type="Rhea" id="RHEA:12172"/>
        <dbReference type="ChEBI" id="CHEBI:15377"/>
        <dbReference type="ChEBI" id="CHEBI:28938"/>
        <dbReference type="ChEBI" id="CHEBI:57634"/>
        <dbReference type="ChEBI" id="CHEBI:75989"/>
        <dbReference type="EC" id="3.5.99.6"/>
    </reaction>
</comment>
<reference evidence="8 9" key="1">
    <citation type="journal article" date="2016" name="Genome Biol. Evol.">
        <title>Divergent and convergent evolution of fungal pathogenicity.</title>
        <authorList>
            <person name="Shang Y."/>
            <person name="Xiao G."/>
            <person name="Zheng P."/>
            <person name="Cen K."/>
            <person name="Zhan S."/>
            <person name="Wang C."/>
        </authorList>
    </citation>
    <scope>NUCLEOTIDE SEQUENCE [LARGE SCALE GENOMIC DNA]</scope>
    <source>
        <strain evidence="8 9">RCEF 264</strain>
    </source>
</reference>
<dbReference type="GO" id="GO:0016853">
    <property type="term" value="F:isomerase activity"/>
    <property type="evidence" value="ECO:0007669"/>
    <property type="project" value="UniProtKB-KW"/>
</dbReference>
<feature type="domain" description="Amidohydrolase-related" evidence="7">
    <location>
        <begin position="55"/>
        <end position="418"/>
    </location>
</feature>
<dbReference type="InterPro" id="IPR032466">
    <property type="entry name" value="Metal_Hydrolase"/>
</dbReference>
<dbReference type="InterPro" id="IPR006148">
    <property type="entry name" value="Glc/Gal-6P_isomerase"/>
</dbReference>
<organism evidence="8 9">
    <name type="scientific">Niveomyces insectorum RCEF 264</name>
    <dbReference type="NCBI Taxonomy" id="1081102"/>
    <lineage>
        <taxon>Eukaryota</taxon>
        <taxon>Fungi</taxon>
        <taxon>Dikarya</taxon>
        <taxon>Ascomycota</taxon>
        <taxon>Pezizomycotina</taxon>
        <taxon>Sordariomycetes</taxon>
        <taxon>Hypocreomycetidae</taxon>
        <taxon>Hypocreales</taxon>
        <taxon>Cordycipitaceae</taxon>
        <taxon>Niveomyces</taxon>
    </lineage>
</organism>
<evidence type="ECO:0000259" key="6">
    <source>
        <dbReference type="Pfam" id="PF01182"/>
    </source>
</evidence>
<comment type="similarity">
    <text evidence="2">Belongs to the glucosamine/galactosamine-6-phosphate isomerase family.</text>
</comment>
<dbReference type="GO" id="GO:0006046">
    <property type="term" value="P:N-acetylglucosamine catabolic process"/>
    <property type="evidence" value="ECO:0007669"/>
    <property type="project" value="TreeGrafter"/>
</dbReference>
<feature type="domain" description="Glucosamine/galactosamine-6-phosphate isomerase" evidence="6">
    <location>
        <begin position="463"/>
        <end position="666"/>
    </location>
</feature>
<dbReference type="GO" id="GO:0042802">
    <property type="term" value="F:identical protein binding"/>
    <property type="evidence" value="ECO:0007669"/>
    <property type="project" value="TreeGrafter"/>
</dbReference>
<keyword evidence="9" id="KW-1185">Reference proteome</keyword>
<dbReference type="InterPro" id="IPR011059">
    <property type="entry name" value="Metal-dep_hydrolase_composite"/>
</dbReference>
<dbReference type="GO" id="GO:0019262">
    <property type="term" value="P:N-acetylneuraminate catabolic process"/>
    <property type="evidence" value="ECO:0007669"/>
    <property type="project" value="TreeGrafter"/>
</dbReference>
<comment type="caution">
    <text evidence="8">The sequence shown here is derived from an EMBL/GenBank/DDBJ whole genome shotgun (WGS) entry which is preliminary data.</text>
</comment>
<dbReference type="EMBL" id="AZHD01000029">
    <property type="protein sequence ID" value="OAA53490.1"/>
    <property type="molecule type" value="Genomic_DNA"/>
</dbReference>
<dbReference type="SUPFAM" id="SSF100950">
    <property type="entry name" value="NagB/RpiA/CoA transferase-like"/>
    <property type="match status" value="1"/>
</dbReference>
<dbReference type="SUPFAM" id="SSF51556">
    <property type="entry name" value="Metallo-dependent hydrolases"/>
    <property type="match status" value="1"/>
</dbReference>
<evidence type="ECO:0000256" key="5">
    <source>
        <dbReference type="SAM" id="MobiDB-lite"/>
    </source>
</evidence>
<dbReference type="GO" id="GO:0005737">
    <property type="term" value="C:cytoplasm"/>
    <property type="evidence" value="ECO:0007669"/>
    <property type="project" value="TreeGrafter"/>
</dbReference>
<proteinExistence type="inferred from homology"/>
<dbReference type="PROSITE" id="PS01161">
    <property type="entry name" value="GLC_GALNAC_ISOMERASE"/>
    <property type="match status" value="1"/>
</dbReference>
<dbReference type="InterPro" id="IPR018321">
    <property type="entry name" value="Glucosamine6P_isomerase_CS"/>
</dbReference>
<dbReference type="InterPro" id="IPR037171">
    <property type="entry name" value="NagB/RpiA_transferase-like"/>
</dbReference>
<dbReference type="InterPro" id="IPR004547">
    <property type="entry name" value="Glucosamine6P_isomerase"/>
</dbReference>
<evidence type="ECO:0000313" key="9">
    <source>
        <dbReference type="Proteomes" id="UP000076874"/>
    </source>
</evidence>
<dbReference type="Proteomes" id="UP000076874">
    <property type="component" value="Unassembled WGS sequence"/>
</dbReference>
<feature type="region of interest" description="Disordered" evidence="5">
    <location>
        <begin position="733"/>
        <end position="773"/>
    </location>
</feature>
<dbReference type="GO" id="GO:0004342">
    <property type="term" value="F:glucosamine-6-phosphate deaminase activity"/>
    <property type="evidence" value="ECO:0007669"/>
    <property type="project" value="UniProtKB-EC"/>
</dbReference>
<dbReference type="CDD" id="cd01399">
    <property type="entry name" value="GlcN6P_deaminase"/>
    <property type="match status" value="1"/>
</dbReference>
<dbReference type="Gene3D" id="3.40.50.1360">
    <property type="match status" value="1"/>
</dbReference>
<evidence type="ECO:0000313" key="8">
    <source>
        <dbReference type="EMBL" id="OAA53490.1"/>
    </source>
</evidence>
<dbReference type="Pfam" id="PF01182">
    <property type="entry name" value="Glucosamine_iso"/>
    <property type="match status" value="1"/>
</dbReference>
<dbReference type="NCBIfam" id="TIGR00502">
    <property type="entry name" value="nagB"/>
    <property type="match status" value="1"/>
</dbReference>